<dbReference type="Proteomes" id="UP000054717">
    <property type="component" value="Unassembled WGS sequence"/>
</dbReference>
<keyword evidence="2" id="KW-1185">Reference proteome</keyword>
<sequence length="76" mass="8337">MVNPLFKDPGRDGEIARALNVALQALVVHHGMKAISEGENITMNFAAPIETVRRALEILGVRRDEILPYMAAATHD</sequence>
<dbReference type="AlphaFoldDB" id="A0A158G0I3"/>
<evidence type="ECO:0000313" key="2">
    <source>
        <dbReference type="Proteomes" id="UP000054717"/>
    </source>
</evidence>
<comment type="caution">
    <text evidence="1">The sequence shown here is derived from an EMBL/GenBank/DDBJ whole genome shotgun (WGS) entry which is preliminary data.</text>
</comment>
<organism evidence="1 2">
    <name type="scientific">Caballeronia telluris</name>
    <dbReference type="NCBI Taxonomy" id="326475"/>
    <lineage>
        <taxon>Bacteria</taxon>
        <taxon>Pseudomonadati</taxon>
        <taxon>Pseudomonadota</taxon>
        <taxon>Betaproteobacteria</taxon>
        <taxon>Burkholderiales</taxon>
        <taxon>Burkholderiaceae</taxon>
        <taxon>Caballeronia</taxon>
    </lineage>
</organism>
<reference evidence="1" key="1">
    <citation type="submission" date="2016-01" db="EMBL/GenBank/DDBJ databases">
        <authorList>
            <person name="Peeters Charlotte."/>
        </authorList>
    </citation>
    <scope>NUCLEOTIDE SEQUENCE</scope>
    <source>
        <strain evidence="1">LMG 22936</strain>
    </source>
</reference>
<evidence type="ECO:0000313" key="1">
    <source>
        <dbReference type="EMBL" id="SAL25387.1"/>
    </source>
</evidence>
<dbReference type="EMBL" id="FCNZ02000004">
    <property type="protein sequence ID" value="SAL25387.1"/>
    <property type="molecule type" value="Genomic_DNA"/>
</dbReference>
<accession>A0A158G0I3</accession>
<name>A0A158G0I3_9BURK</name>
<gene>
    <name evidence="1" type="ORF">AWB66_01452</name>
</gene>
<proteinExistence type="predicted"/>
<protein>
    <submittedName>
        <fullName evidence="1">Uncharacterized protein</fullName>
    </submittedName>
</protein>
<dbReference type="RefSeq" id="WP_087629599.1">
    <property type="nucleotide sequence ID" value="NZ_FCNZ02000004.1"/>
</dbReference>